<dbReference type="Gene3D" id="3.30.1240.10">
    <property type="match status" value="1"/>
</dbReference>
<evidence type="ECO:0000313" key="2">
    <source>
        <dbReference type="Proteomes" id="UP001079657"/>
    </source>
</evidence>
<keyword evidence="2" id="KW-1185">Reference proteome</keyword>
<reference evidence="1" key="1">
    <citation type="submission" date="2022-12" db="EMBL/GenBank/DDBJ databases">
        <authorList>
            <person name="Wang J."/>
        </authorList>
    </citation>
    <scope>NUCLEOTIDE SEQUENCE</scope>
    <source>
        <strain evidence="1">HY-42-06</strain>
    </source>
</reference>
<dbReference type="NCBIfam" id="TIGR01484">
    <property type="entry name" value="HAD-SF-IIB"/>
    <property type="match status" value="2"/>
</dbReference>
<gene>
    <name evidence="1" type="ORF">OXH55_04430</name>
</gene>
<dbReference type="CDD" id="cd07516">
    <property type="entry name" value="HAD_Pase"/>
    <property type="match status" value="1"/>
</dbReference>
<dbReference type="PANTHER" id="PTHR10000:SF8">
    <property type="entry name" value="HAD SUPERFAMILY HYDROLASE-LIKE, TYPE 3"/>
    <property type="match status" value="1"/>
</dbReference>
<dbReference type="SFLD" id="SFLDG01140">
    <property type="entry name" value="C2.B:_Phosphomannomutase_and_P"/>
    <property type="match status" value="1"/>
</dbReference>
<dbReference type="Pfam" id="PF08282">
    <property type="entry name" value="Hydrolase_3"/>
    <property type="match status" value="1"/>
</dbReference>
<dbReference type="InterPro" id="IPR006379">
    <property type="entry name" value="HAD-SF_hydro_IIB"/>
</dbReference>
<dbReference type="InterPro" id="IPR023214">
    <property type="entry name" value="HAD_sf"/>
</dbReference>
<name>A0ABT4CLE5_9CLOT</name>
<proteinExistence type="predicted"/>
<dbReference type="SUPFAM" id="SSF56784">
    <property type="entry name" value="HAD-like"/>
    <property type="match status" value="1"/>
</dbReference>
<dbReference type="Proteomes" id="UP001079657">
    <property type="component" value="Unassembled WGS sequence"/>
</dbReference>
<dbReference type="RefSeq" id="WP_268048265.1">
    <property type="nucleotide sequence ID" value="NZ_JAPQES010000001.1"/>
</dbReference>
<dbReference type="EMBL" id="JAPQES010000001">
    <property type="protein sequence ID" value="MCY6369870.1"/>
    <property type="molecule type" value="Genomic_DNA"/>
</dbReference>
<comment type="caution">
    <text evidence="1">The sequence shown here is derived from an EMBL/GenBank/DDBJ whole genome shotgun (WGS) entry which is preliminary data.</text>
</comment>
<dbReference type="InterPro" id="IPR000150">
    <property type="entry name" value="Cof"/>
</dbReference>
<keyword evidence="1" id="KW-0378">Hydrolase</keyword>
<dbReference type="SFLD" id="SFLDG01144">
    <property type="entry name" value="C2.B.4:_PGP_Like"/>
    <property type="match status" value="1"/>
</dbReference>
<evidence type="ECO:0000313" key="1">
    <source>
        <dbReference type="EMBL" id="MCY6369870.1"/>
    </source>
</evidence>
<dbReference type="GO" id="GO:0016787">
    <property type="term" value="F:hydrolase activity"/>
    <property type="evidence" value="ECO:0007669"/>
    <property type="project" value="UniProtKB-KW"/>
</dbReference>
<dbReference type="PROSITE" id="PS01229">
    <property type="entry name" value="COF_2"/>
    <property type="match status" value="1"/>
</dbReference>
<dbReference type="PANTHER" id="PTHR10000">
    <property type="entry name" value="PHOSPHOSERINE PHOSPHATASE"/>
    <property type="match status" value="1"/>
</dbReference>
<dbReference type="Gene3D" id="3.40.50.1000">
    <property type="entry name" value="HAD superfamily/HAD-like"/>
    <property type="match status" value="1"/>
</dbReference>
<accession>A0ABT4CLE5</accession>
<organism evidence="1 2">
    <name type="scientific">Clostridium ganghwense</name>
    <dbReference type="NCBI Taxonomy" id="312089"/>
    <lineage>
        <taxon>Bacteria</taxon>
        <taxon>Bacillati</taxon>
        <taxon>Bacillota</taxon>
        <taxon>Clostridia</taxon>
        <taxon>Eubacteriales</taxon>
        <taxon>Clostridiaceae</taxon>
        <taxon>Clostridium</taxon>
    </lineage>
</organism>
<sequence>MYKLLALDMDGTLLDNNQKISKENIEAIQKAKELGVKVVLTTGRAIGGIEEYLKELDLISEDNYSVTCSGALILNNTKKEIIECNNISHDEFKFTFNLAEELNITLNIYSNDGILVPSHSIFSHFDSVANNLPLKIADFNSLDEETVINKITLINEDLSIAEQLSTFFPSICLKDIHINANQKFDKDLFEDVSNLPIELLENFTILKTSPYTLEVLNKNCNKGTGVKRMAEELGIKQEEIICIGDSGNDKHMIEYAGLGVAMGNAFTEIKEIADYVTYTNEENGVAHIIQKFILNEQLGMAD</sequence>
<dbReference type="SFLD" id="SFLDS00003">
    <property type="entry name" value="Haloacid_Dehalogenase"/>
    <property type="match status" value="1"/>
</dbReference>
<dbReference type="InterPro" id="IPR036412">
    <property type="entry name" value="HAD-like_sf"/>
</dbReference>
<protein>
    <submittedName>
        <fullName evidence="1">Cof-type HAD-IIB family hydrolase</fullName>
    </submittedName>
</protein>
<dbReference type="NCBIfam" id="TIGR00099">
    <property type="entry name" value="Cof-subfamily"/>
    <property type="match status" value="1"/>
</dbReference>